<dbReference type="OrthoDB" id="190728at2157"/>
<evidence type="ECO:0000256" key="1">
    <source>
        <dbReference type="SAM" id="MobiDB-lite"/>
    </source>
</evidence>
<dbReference type="AlphaFoldDB" id="L0IEX6"/>
<dbReference type="EMBL" id="CP003050">
    <property type="protein sequence ID" value="AGB17383.1"/>
    <property type="molecule type" value="Genomic_DNA"/>
</dbReference>
<accession>L0IEX6</accession>
<dbReference type="HOGENOM" id="CLU_080640_0_0_2"/>
<dbReference type="GeneID" id="14377628"/>
<dbReference type="STRING" id="797302.Halru_2812"/>
<dbReference type="RefSeq" id="WP_015301975.1">
    <property type="nucleotide sequence ID" value="NC_019964.1"/>
</dbReference>
<sequence length="279" mass="30049">MKLHDGNQPRIARRTALACVAGGIAGLAGCTTSSETPDEPNEDQPESETFDSVDWDGPTLCATLATDVSATYVDLVDPNGETLRRDHPQDTADVSFTLLGETEDGYEPGKYRLVASDGDSAIGETTVSLDPEFTITDVKWAAEHPDLEWDKDQSDWEDRAAIEIENTGTAPSYVEQIRWTDAPLSKVMYPAETEFYHRVLLPAGETTTIYGAAVYATDGRFGESIDCSEIETDELTATAIVQAGENPSYSQTVEYGETEGSCDLSIVDGVPVESTAGGE</sequence>
<keyword evidence="3" id="KW-1185">Reference proteome</keyword>
<protein>
    <submittedName>
        <fullName evidence="2">Uncharacterized protein</fullName>
    </submittedName>
</protein>
<feature type="compositionally biased region" description="Acidic residues" evidence="1">
    <location>
        <begin position="36"/>
        <end position="53"/>
    </location>
</feature>
<evidence type="ECO:0000313" key="2">
    <source>
        <dbReference type="EMBL" id="AGB17383.1"/>
    </source>
</evidence>
<reference evidence="2" key="1">
    <citation type="submission" date="2011-09" db="EMBL/GenBank/DDBJ databases">
        <title>Complete sequence of Halovivax ruber XH-70.</title>
        <authorList>
            <consortium name="US DOE Joint Genome Institute"/>
            <person name="Lucas S."/>
            <person name="Han J."/>
            <person name="Lapidus A."/>
            <person name="Cheng J.-F."/>
            <person name="Goodwin L."/>
            <person name="Pitluck S."/>
            <person name="Peters L."/>
            <person name="Mikhailova N."/>
            <person name="Davenport K."/>
            <person name="Detter J.C."/>
            <person name="Han C."/>
            <person name="Tapia R."/>
            <person name="Land M."/>
            <person name="Hauser L."/>
            <person name="Kyrpides N."/>
            <person name="Ivanova N."/>
            <person name="Pagani I."/>
            <person name="Sproer C."/>
            <person name="Anderson I."/>
            <person name="Woyke T."/>
        </authorList>
    </citation>
    <scope>NUCLEOTIDE SEQUENCE</scope>
    <source>
        <strain evidence="2">XH-70</strain>
    </source>
</reference>
<feature type="region of interest" description="Disordered" evidence="1">
    <location>
        <begin position="30"/>
        <end position="53"/>
    </location>
</feature>
<dbReference type="eggNOG" id="arCOG07538">
    <property type="taxonomic scope" value="Archaea"/>
</dbReference>
<proteinExistence type="predicted"/>
<dbReference type="KEGG" id="hru:Halru_2812"/>
<evidence type="ECO:0000313" key="3">
    <source>
        <dbReference type="Proteomes" id="UP000010846"/>
    </source>
</evidence>
<name>L0IEX6_HALRX</name>
<dbReference type="Proteomes" id="UP000010846">
    <property type="component" value="Chromosome"/>
</dbReference>
<gene>
    <name evidence="2" type="ordered locus">Halru_2812</name>
</gene>
<organism evidence="2 3">
    <name type="scientific">Halovivax ruber (strain DSM 18193 / JCM 13892 / XH-70)</name>
    <dbReference type="NCBI Taxonomy" id="797302"/>
    <lineage>
        <taxon>Archaea</taxon>
        <taxon>Methanobacteriati</taxon>
        <taxon>Methanobacteriota</taxon>
        <taxon>Stenosarchaea group</taxon>
        <taxon>Halobacteria</taxon>
        <taxon>Halobacteriales</taxon>
        <taxon>Natrialbaceae</taxon>
        <taxon>Halovivax</taxon>
    </lineage>
</organism>
<dbReference type="PROSITE" id="PS51257">
    <property type="entry name" value="PROKAR_LIPOPROTEIN"/>
    <property type="match status" value="1"/>
</dbReference>